<protein>
    <recommendedName>
        <fullName evidence="1">HNH nuclease domain-containing protein</fullName>
    </recommendedName>
</protein>
<dbReference type="AlphaFoldDB" id="A0A2B7XCR3"/>
<dbReference type="Proteomes" id="UP000223968">
    <property type="component" value="Unassembled WGS sequence"/>
</dbReference>
<organism evidence="2 3">
    <name type="scientific">Helicocarpus griseus UAMH5409</name>
    <dbReference type="NCBI Taxonomy" id="1447875"/>
    <lineage>
        <taxon>Eukaryota</taxon>
        <taxon>Fungi</taxon>
        <taxon>Dikarya</taxon>
        <taxon>Ascomycota</taxon>
        <taxon>Pezizomycotina</taxon>
        <taxon>Eurotiomycetes</taxon>
        <taxon>Eurotiomycetidae</taxon>
        <taxon>Onygenales</taxon>
        <taxon>Ajellomycetaceae</taxon>
        <taxon>Helicocarpus</taxon>
    </lineage>
</organism>
<dbReference type="OrthoDB" id="5352953at2759"/>
<comment type="caution">
    <text evidence="2">The sequence shown here is derived from an EMBL/GenBank/DDBJ whole genome shotgun (WGS) entry which is preliminary data.</text>
</comment>
<evidence type="ECO:0000313" key="2">
    <source>
        <dbReference type="EMBL" id="PGH06438.1"/>
    </source>
</evidence>
<keyword evidence="3" id="KW-1185">Reference proteome</keyword>
<dbReference type="InterPro" id="IPR003615">
    <property type="entry name" value="HNH_nuc"/>
</dbReference>
<evidence type="ECO:0000313" key="3">
    <source>
        <dbReference type="Proteomes" id="UP000223968"/>
    </source>
</evidence>
<gene>
    <name evidence="2" type="ORF">AJ79_06528</name>
</gene>
<dbReference type="EMBL" id="PDNB01000117">
    <property type="protein sequence ID" value="PGH06438.1"/>
    <property type="molecule type" value="Genomic_DNA"/>
</dbReference>
<dbReference type="Pfam" id="PF13391">
    <property type="entry name" value="HNH_2"/>
    <property type="match status" value="1"/>
</dbReference>
<name>A0A2B7XCR3_9EURO</name>
<accession>A0A2B7XCR3</accession>
<proteinExistence type="predicted"/>
<reference evidence="2 3" key="1">
    <citation type="submission" date="2017-10" db="EMBL/GenBank/DDBJ databases">
        <title>Comparative genomics in systemic dimorphic fungi from Ajellomycetaceae.</title>
        <authorList>
            <person name="Munoz J.F."/>
            <person name="Mcewen J.G."/>
            <person name="Clay O.K."/>
            <person name="Cuomo C.A."/>
        </authorList>
    </citation>
    <scope>NUCLEOTIDE SEQUENCE [LARGE SCALE GENOMIC DNA]</scope>
    <source>
        <strain evidence="2 3">UAMH5409</strain>
    </source>
</reference>
<dbReference type="STRING" id="1447875.A0A2B7XCR3"/>
<sequence>MATEAFNEAKQRIQRLPKDGVKDPKRVLSAMLDNLPPSGRAAIANETIAFASDDELKQTSEYYVHNVFKPNELFFHFELKSAGGATPTSTPSTYEELEVQADELSGSLGSYASSKSLERICFPRDNFKRVVTQLMSQRMPQYLRPANSIPAPTQTCHIVPLALAQHGSSDQGILQASRTTWSTLYRLFPGLESRMIGSNLLTDINNPRNLFTVVETVHSTFGRFDLALEPIAGQSNLYNIIVWQDGAVGHILPLLPNNRIARLSNHGDPSVPLPDPYFFEVHLVISRILHASGLARLLTELLEDYCEFHSLASDGSTNIPYSTEGA</sequence>
<feature type="domain" description="HNH nuclease" evidence="1">
    <location>
        <begin position="151"/>
        <end position="228"/>
    </location>
</feature>
<evidence type="ECO:0000259" key="1">
    <source>
        <dbReference type="Pfam" id="PF13391"/>
    </source>
</evidence>